<keyword evidence="2" id="KW-0482">Metalloprotease</keyword>
<accession>A0AAE1GRQ0</accession>
<dbReference type="GO" id="GO:0008237">
    <property type="term" value="F:metallopeptidase activity"/>
    <property type="evidence" value="ECO:0007669"/>
    <property type="project" value="UniProtKB-KW"/>
</dbReference>
<feature type="region of interest" description="Disordered" evidence="1">
    <location>
        <begin position="295"/>
        <end position="334"/>
    </location>
</feature>
<name>A0AAE1GRQ0_9NEOP</name>
<feature type="compositionally biased region" description="Low complexity" evidence="1">
    <location>
        <begin position="310"/>
        <end position="321"/>
    </location>
</feature>
<organism evidence="2 3">
    <name type="scientific">Frankliniella fusca</name>
    <dbReference type="NCBI Taxonomy" id="407009"/>
    <lineage>
        <taxon>Eukaryota</taxon>
        <taxon>Metazoa</taxon>
        <taxon>Ecdysozoa</taxon>
        <taxon>Arthropoda</taxon>
        <taxon>Hexapoda</taxon>
        <taxon>Insecta</taxon>
        <taxon>Pterygota</taxon>
        <taxon>Neoptera</taxon>
        <taxon>Paraneoptera</taxon>
        <taxon>Thysanoptera</taxon>
        <taxon>Terebrantia</taxon>
        <taxon>Thripoidea</taxon>
        <taxon>Thripidae</taxon>
        <taxon>Frankliniella</taxon>
    </lineage>
</organism>
<evidence type="ECO:0000256" key="1">
    <source>
        <dbReference type="SAM" id="MobiDB-lite"/>
    </source>
</evidence>
<feature type="non-terminal residue" evidence="2">
    <location>
        <position position="1"/>
    </location>
</feature>
<dbReference type="EMBL" id="JAHWGI010000017">
    <property type="protein sequence ID" value="KAK3907742.1"/>
    <property type="molecule type" value="Genomic_DNA"/>
</dbReference>
<proteinExistence type="predicted"/>
<dbReference type="AlphaFoldDB" id="A0AAE1GRQ0"/>
<feature type="region of interest" description="Disordered" evidence="1">
    <location>
        <begin position="219"/>
        <end position="256"/>
    </location>
</feature>
<comment type="caution">
    <text evidence="2">The sequence shown here is derived from an EMBL/GenBank/DDBJ whole genome shotgun (WGS) entry which is preliminary data.</text>
</comment>
<sequence length="415" mass="43935">RHGQEPAAAAMDVLLHRYGGHEGHCASPTACRSSCATSAERRRPKAGHGMATVLTYLVSQRSPRWRTPMVPAGPGTYVPLGVPLGVPLLGPSLGLSLGLGALLRLGPPPPSPDVEEAPAATPVLTVTSADGTTRPLQGCWQEVAVEPKARSALTNHPKRAATLREPSTLQQLLEPDLDRALEPTLLEPALEPAPEPTLRPALEPVLEPSTPGAARAFEREGAVPKIRPTPAACADTEPYDEEEEEEDREPPTRRRCFVDRDEMDDIGERLDSILAVNRLGLLSMFEAMTDTSDLADLDGHGSDSDDTLVGTPPGSPTSSPTGSPPPPYSVTFPGDALSIGADPGHTEHLAADVCFHHGGVDLDGASKASVLYVSADSDDAVARFDELRDAAFAIQSVQAWEYKDLAHVDVDSDIA</sequence>
<feature type="compositionally biased region" description="Acidic residues" evidence="1">
    <location>
        <begin position="237"/>
        <end position="248"/>
    </location>
</feature>
<protein>
    <submittedName>
        <fullName evidence="2">Zinc metalloprotease</fullName>
    </submittedName>
</protein>
<keyword evidence="2" id="KW-0378">Hydrolase</keyword>
<reference evidence="2" key="1">
    <citation type="submission" date="2021-07" db="EMBL/GenBank/DDBJ databases">
        <authorList>
            <person name="Catto M.A."/>
            <person name="Jacobson A."/>
            <person name="Kennedy G."/>
            <person name="Labadie P."/>
            <person name="Hunt B.G."/>
            <person name="Srinivasan R."/>
        </authorList>
    </citation>
    <scope>NUCLEOTIDE SEQUENCE</scope>
    <source>
        <strain evidence="2">PL_HMW_Pooled</strain>
        <tissue evidence="2">Head</tissue>
    </source>
</reference>
<keyword evidence="3" id="KW-1185">Reference proteome</keyword>
<dbReference type="Proteomes" id="UP001219518">
    <property type="component" value="Unassembled WGS sequence"/>
</dbReference>
<gene>
    <name evidence="2" type="ORF">KUF71_018378</name>
</gene>
<evidence type="ECO:0000313" key="3">
    <source>
        <dbReference type="Proteomes" id="UP001219518"/>
    </source>
</evidence>
<keyword evidence="2" id="KW-0645">Protease</keyword>
<reference evidence="2" key="2">
    <citation type="journal article" date="2023" name="BMC Genomics">
        <title>Pest status, molecular evolution, and epigenetic factors derived from the genome assembly of Frankliniella fusca, a thysanopteran phytovirus vector.</title>
        <authorList>
            <person name="Catto M.A."/>
            <person name="Labadie P.E."/>
            <person name="Jacobson A.L."/>
            <person name="Kennedy G.G."/>
            <person name="Srinivasan R."/>
            <person name="Hunt B.G."/>
        </authorList>
    </citation>
    <scope>NUCLEOTIDE SEQUENCE</scope>
    <source>
        <strain evidence="2">PL_HMW_Pooled</strain>
    </source>
</reference>
<evidence type="ECO:0000313" key="2">
    <source>
        <dbReference type="EMBL" id="KAK3907742.1"/>
    </source>
</evidence>